<dbReference type="InterPro" id="IPR036390">
    <property type="entry name" value="WH_DNA-bd_sf"/>
</dbReference>
<dbReference type="InterPro" id="IPR036388">
    <property type="entry name" value="WH-like_DNA-bd_sf"/>
</dbReference>
<feature type="domain" description="HTH hxlR-type" evidence="4">
    <location>
        <begin position="5"/>
        <end position="106"/>
    </location>
</feature>
<dbReference type="GO" id="GO:0003677">
    <property type="term" value="F:DNA binding"/>
    <property type="evidence" value="ECO:0007669"/>
    <property type="project" value="UniProtKB-KW"/>
</dbReference>
<keyword evidence="3" id="KW-0804">Transcription</keyword>
<dbReference type="Gene3D" id="1.10.10.10">
    <property type="entry name" value="Winged helix-like DNA-binding domain superfamily/Winged helix DNA-binding domain"/>
    <property type="match status" value="1"/>
</dbReference>
<sequence length="118" mass="14422">MREECVVYRTMEFMGKRWAILILFEFYKGNNEWKRYSVIKKRLMNITPKVLSMRLRELTTEELIEKRSHEGYPKFSEYRLTEAGEAFAEMIPSIKDWAKKWKFKEKVCEQIDCKKCMF</sequence>
<evidence type="ECO:0000313" key="6">
    <source>
        <dbReference type="Proteomes" id="UP000722459"/>
    </source>
</evidence>
<organism evidence="5 6">
    <name type="scientific">Candidatus Iainarchaeum sp</name>
    <dbReference type="NCBI Taxonomy" id="3101447"/>
    <lineage>
        <taxon>Archaea</taxon>
        <taxon>Candidatus Iainarchaeota</taxon>
        <taxon>Candidatus Iainarchaeia</taxon>
        <taxon>Candidatus Iainarchaeales</taxon>
        <taxon>Candidatus Iainarchaeaceae</taxon>
        <taxon>Candidatus Iainarchaeum</taxon>
    </lineage>
</organism>
<dbReference type="SUPFAM" id="SSF46785">
    <property type="entry name" value="Winged helix' DNA-binding domain"/>
    <property type="match status" value="1"/>
</dbReference>
<reference evidence="5" key="1">
    <citation type="journal article" date="2021" name="ISME J.">
        <title>Mercury methylation by metabolically versatile and cosmopolitan marine bacteria.</title>
        <authorList>
            <person name="Lin H."/>
            <person name="Ascher D.B."/>
            <person name="Myung Y."/>
            <person name="Lamborg C.H."/>
            <person name="Hallam S.J."/>
            <person name="Gionfriddo C.M."/>
            <person name="Holt K.E."/>
            <person name="Moreau J.W."/>
        </authorList>
    </citation>
    <scope>NUCLEOTIDE SEQUENCE</scope>
    <source>
        <strain evidence="5">SI075_bin30</strain>
    </source>
</reference>
<dbReference type="PANTHER" id="PTHR33204">
    <property type="entry name" value="TRANSCRIPTIONAL REGULATOR, MARR FAMILY"/>
    <property type="match status" value="1"/>
</dbReference>
<evidence type="ECO:0000256" key="3">
    <source>
        <dbReference type="ARBA" id="ARBA00023163"/>
    </source>
</evidence>
<dbReference type="Proteomes" id="UP000722459">
    <property type="component" value="Unassembled WGS sequence"/>
</dbReference>
<dbReference type="AlphaFoldDB" id="A0A8T5GES6"/>
<keyword evidence="2" id="KW-0238">DNA-binding</keyword>
<proteinExistence type="predicted"/>
<gene>
    <name evidence="5" type="ORF">HON47_01330</name>
</gene>
<evidence type="ECO:0000256" key="2">
    <source>
        <dbReference type="ARBA" id="ARBA00023125"/>
    </source>
</evidence>
<comment type="caution">
    <text evidence="5">The sequence shown here is derived from an EMBL/GenBank/DDBJ whole genome shotgun (WGS) entry which is preliminary data.</text>
</comment>
<evidence type="ECO:0000313" key="5">
    <source>
        <dbReference type="EMBL" id="MBT4870197.1"/>
    </source>
</evidence>
<keyword evidence="1" id="KW-0805">Transcription regulation</keyword>
<name>A0A8T5GES6_9ARCH</name>
<dbReference type="PROSITE" id="PS51118">
    <property type="entry name" value="HTH_HXLR"/>
    <property type="match status" value="1"/>
</dbReference>
<dbReference type="PANTHER" id="PTHR33204:SF18">
    <property type="entry name" value="TRANSCRIPTIONAL REGULATORY PROTEIN"/>
    <property type="match status" value="1"/>
</dbReference>
<protein>
    <submittedName>
        <fullName evidence="5">Helix-turn-helix transcriptional regulator</fullName>
    </submittedName>
</protein>
<evidence type="ECO:0000256" key="1">
    <source>
        <dbReference type="ARBA" id="ARBA00023015"/>
    </source>
</evidence>
<dbReference type="EMBL" id="JABJNZ010000021">
    <property type="protein sequence ID" value="MBT4870197.1"/>
    <property type="molecule type" value="Genomic_DNA"/>
</dbReference>
<dbReference type="Pfam" id="PF01638">
    <property type="entry name" value="HxlR"/>
    <property type="match status" value="1"/>
</dbReference>
<dbReference type="InterPro" id="IPR002577">
    <property type="entry name" value="HTH_HxlR"/>
</dbReference>
<evidence type="ECO:0000259" key="4">
    <source>
        <dbReference type="PROSITE" id="PS51118"/>
    </source>
</evidence>
<accession>A0A8T5GES6</accession>